<dbReference type="GO" id="GO:0015940">
    <property type="term" value="P:pantothenate biosynthetic process"/>
    <property type="evidence" value="ECO:0007669"/>
    <property type="project" value="UniProtKB-UniRule"/>
</dbReference>
<dbReference type="FunFam" id="3.20.20.60:FF:000003">
    <property type="entry name" value="3-methyl-2-oxobutanoate hydroxymethyltransferase"/>
    <property type="match status" value="1"/>
</dbReference>
<feature type="binding site" evidence="7 9">
    <location>
        <position position="90"/>
    </location>
    <ligand>
        <name>3-methyl-2-oxobutanoate</name>
        <dbReference type="ChEBI" id="CHEBI:11851"/>
    </ligand>
</feature>
<reference evidence="11" key="1">
    <citation type="submission" date="2020-10" db="EMBL/GenBank/DDBJ databases">
        <title>Connecting structure to function with the recovery of over 1000 high-quality activated sludge metagenome-assembled genomes encoding full-length rRNA genes using long-read sequencing.</title>
        <authorList>
            <person name="Singleton C.M."/>
            <person name="Petriglieri F."/>
            <person name="Kristensen J.M."/>
            <person name="Kirkegaard R.H."/>
            <person name="Michaelsen T.Y."/>
            <person name="Andersen M.H."/>
            <person name="Karst S.M."/>
            <person name="Dueholm M.S."/>
            <person name="Nielsen P.H."/>
            <person name="Albertsen M."/>
        </authorList>
    </citation>
    <scope>NUCLEOTIDE SEQUENCE</scope>
    <source>
        <strain evidence="11">Hirt_18-Q3-R61-65_BATAC.395</strain>
    </source>
</reference>
<dbReference type="EC" id="2.1.2.11" evidence="7"/>
<dbReference type="PIRSF" id="PIRSF000388">
    <property type="entry name" value="Pantoate_hydroxy_MeTrfase"/>
    <property type="match status" value="1"/>
</dbReference>
<sequence>MSAQSTTRRMTHVDLAKKRAASEKIAVLTCYDASFAALCDAAGVDALLIGDSLGMVLQGHDSTLPVTVADIAYHTAAVTRGSQRPLVIADMPFGSFQESPQQAFRNAVALMAAGAQMVKIEGGAEMAETTHFLTSRGIPVCAHVGLTPQSVHQLGGYRVQGKDDAGAAKLKADALAQQSAGATLIVLEAIPAALAAEVSALLAIPTIGIGASKECSGQVLVLHDMLDIAPGRKARFVRNFMTGQPSVGAAIAAYVAAVKDGSFPAPEHCY</sequence>
<comment type="catalytic activity">
    <reaction evidence="7">
        <text>(6R)-5,10-methylene-5,6,7,8-tetrahydrofolate + 3-methyl-2-oxobutanoate + H2O = 2-dehydropantoate + (6S)-5,6,7,8-tetrahydrofolate</text>
        <dbReference type="Rhea" id="RHEA:11824"/>
        <dbReference type="ChEBI" id="CHEBI:11561"/>
        <dbReference type="ChEBI" id="CHEBI:11851"/>
        <dbReference type="ChEBI" id="CHEBI:15377"/>
        <dbReference type="ChEBI" id="CHEBI:15636"/>
        <dbReference type="ChEBI" id="CHEBI:57453"/>
        <dbReference type="EC" id="2.1.2.11"/>
    </reaction>
</comment>
<dbReference type="NCBIfam" id="NF001452">
    <property type="entry name" value="PRK00311.1"/>
    <property type="match status" value="1"/>
</dbReference>
<comment type="pathway">
    <text evidence="1 7">Cofactor biosynthesis; (R)-pantothenate biosynthesis; (R)-pantoate from 3-methyl-2-oxobutanoate: step 1/2.</text>
</comment>
<dbReference type="CDD" id="cd06557">
    <property type="entry name" value="KPHMT-like"/>
    <property type="match status" value="1"/>
</dbReference>
<dbReference type="PANTHER" id="PTHR20881">
    <property type="entry name" value="3-METHYL-2-OXOBUTANOATE HYDROXYMETHYLTRANSFERASE"/>
    <property type="match status" value="1"/>
</dbReference>
<dbReference type="GO" id="GO:0000287">
    <property type="term" value="F:magnesium ion binding"/>
    <property type="evidence" value="ECO:0007669"/>
    <property type="project" value="TreeGrafter"/>
</dbReference>
<feature type="active site" description="Proton acceptor" evidence="7 8">
    <location>
        <position position="188"/>
    </location>
</feature>
<dbReference type="InterPro" id="IPR040442">
    <property type="entry name" value="Pyrv_kinase-like_dom_sf"/>
</dbReference>
<keyword evidence="4 7" id="KW-0566">Pantothenate biosynthesis</keyword>
<name>A0A9D7JZV6_9PROT</name>
<dbReference type="AlphaFoldDB" id="A0A9D7JZV6"/>
<evidence type="ECO:0000256" key="10">
    <source>
        <dbReference type="PIRSR" id="PIRSR000388-3"/>
    </source>
</evidence>
<keyword evidence="5 7" id="KW-0808">Transferase</keyword>
<evidence type="ECO:0000256" key="1">
    <source>
        <dbReference type="ARBA" id="ARBA00005033"/>
    </source>
</evidence>
<dbReference type="NCBIfam" id="TIGR00222">
    <property type="entry name" value="panB"/>
    <property type="match status" value="1"/>
</dbReference>
<comment type="subunit">
    <text evidence="3 7">Homodecamer; pentamer of dimers.</text>
</comment>
<comment type="caution">
    <text evidence="11">The sequence shown here is derived from an EMBL/GenBank/DDBJ whole genome shotgun (WGS) entry which is preliminary data.</text>
</comment>
<keyword evidence="7" id="KW-0963">Cytoplasm</keyword>
<evidence type="ECO:0000256" key="3">
    <source>
        <dbReference type="ARBA" id="ARBA00011424"/>
    </source>
</evidence>
<evidence type="ECO:0000256" key="6">
    <source>
        <dbReference type="ARBA" id="ARBA00056497"/>
    </source>
</evidence>
<feature type="binding site" evidence="7 10">
    <location>
        <position position="121"/>
    </location>
    <ligand>
        <name>Mg(2+)</name>
        <dbReference type="ChEBI" id="CHEBI:18420"/>
    </ligand>
</feature>
<feature type="binding site" evidence="7 10">
    <location>
        <position position="51"/>
    </location>
    <ligand>
        <name>Mg(2+)</name>
        <dbReference type="ChEBI" id="CHEBI:18420"/>
    </ligand>
</feature>
<dbReference type="InterPro" id="IPR015813">
    <property type="entry name" value="Pyrv/PenolPyrv_kinase-like_dom"/>
</dbReference>
<dbReference type="EMBL" id="JADJUC010000002">
    <property type="protein sequence ID" value="MBK8523216.1"/>
    <property type="molecule type" value="Genomic_DNA"/>
</dbReference>
<dbReference type="GO" id="GO:0003864">
    <property type="term" value="F:3-methyl-2-oxobutanoate hydroxymethyltransferase activity"/>
    <property type="evidence" value="ECO:0007669"/>
    <property type="project" value="UniProtKB-UniRule"/>
</dbReference>
<gene>
    <name evidence="7 11" type="primary">panB</name>
    <name evidence="11" type="ORF">IPL58_03270</name>
</gene>
<evidence type="ECO:0000256" key="2">
    <source>
        <dbReference type="ARBA" id="ARBA00008676"/>
    </source>
</evidence>
<comment type="subcellular location">
    <subcellularLocation>
        <location evidence="7">Cytoplasm</location>
    </subcellularLocation>
</comment>
<evidence type="ECO:0000256" key="9">
    <source>
        <dbReference type="PIRSR" id="PIRSR000388-2"/>
    </source>
</evidence>
<protein>
    <recommendedName>
        <fullName evidence="7">3-methyl-2-oxobutanoate hydroxymethyltransferase</fullName>
        <ecNumber evidence="7">2.1.2.11</ecNumber>
    </recommendedName>
    <alternativeName>
        <fullName evidence="7">Ketopantoate hydroxymethyltransferase</fullName>
        <shortName evidence="7">KPHMT</shortName>
    </alternativeName>
</protein>
<feature type="binding site" evidence="7 10">
    <location>
        <position position="90"/>
    </location>
    <ligand>
        <name>Mg(2+)</name>
        <dbReference type="ChEBI" id="CHEBI:18420"/>
    </ligand>
</feature>
<dbReference type="Proteomes" id="UP000886689">
    <property type="component" value="Unassembled WGS sequence"/>
</dbReference>
<accession>A0A9D7JZV6</accession>
<comment type="function">
    <text evidence="6 7">Catalyzes the reversible reaction in which hydroxymethyl group from 5,10-methylenetetrahydrofolate is transferred onto alpha-ketoisovalerate to form ketopantoate.</text>
</comment>
<dbReference type="Pfam" id="PF02548">
    <property type="entry name" value="Pantoate_transf"/>
    <property type="match status" value="1"/>
</dbReference>
<evidence type="ECO:0000256" key="4">
    <source>
        <dbReference type="ARBA" id="ARBA00022655"/>
    </source>
</evidence>
<comment type="cofactor">
    <cofactor evidence="7 10">
        <name>Mg(2+)</name>
        <dbReference type="ChEBI" id="CHEBI:18420"/>
    </cofactor>
    <text evidence="7 10">Binds 1 Mg(2+) ion per subunit.</text>
</comment>
<organism evidence="11 12">
    <name type="scientific">Candidatus Proximibacter danicus</name>
    <dbReference type="NCBI Taxonomy" id="2954365"/>
    <lineage>
        <taxon>Bacteria</taxon>
        <taxon>Pseudomonadati</taxon>
        <taxon>Pseudomonadota</taxon>
        <taxon>Betaproteobacteria</taxon>
        <taxon>Candidatus Proximibacter</taxon>
    </lineage>
</organism>
<keyword evidence="7 10" id="KW-0479">Metal-binding</keyword>
<dbReference type="InterPro" id="IPR003700">
    <property type="entry name" value="Pantoate_hydroxy_MeTrfase"/>
</dbReference>
<evidence type="ECO:0000313" key="11">
    <source>
        <dbReference type="EMBL" id="MBK8523216.1"/>
    </source>
</evidence>
<feature type="binding site" evidence="7 9">
    <location>
        <position position="119"/>
    </location>
    <ligand>
        <name>3-methyl-2-oxobutanoate</name>
        <dbReference type="ChEBI" id="CHEBI:11851"/>
    </ligand>
</feature>
<proteinExistence type="inferred from homology"/>
<evidence type="ECO:0000256" key="8">
    <source>
        <dbReference type="PIRSR" id="PIRSR000388-1"/>
    </source>
</evidence>
<dbReference type="Gene3D" id="3.20.20.60">
    <property type="entry name" value="Phosphoenolpyruvate-binding domains"/>
    <property type="match status" value="1"/>
</dbReference>
<dbReference type="HAMAP" id="MF_00156">
    <property type="entry name" value="PanB"/>
    <property type="match status" value="1"/>
</dbReference>
<comment type="similarity">
    <text evidence="2 7">Belongs to the PanB family.</text>
</comment>
<evidence type="ECO:0000256" key="5">
    <source>
        <dbReference type="ARBA" id="ARBA00022679"/>
    </source>
</evidence>
<dbReference type="SUPFAM" id="SSF51621">
    <property type="entry name" value="Phosphoenolpyruvate/pyruvate domain"/>
    <property type="match status" value="1"/>
</dbReference>
<keyword evidence="7 10" id="KW-0460">Magnesium</keyword>
<evidence type="ECO:0000313" key="12">
    <source>
        <dbReference type="Proteomes" id="UP000886689"/>
    </source>
</evidence>
<feature type="binding site" evidence="7 9">
    <location>
        <begin position="51"/>
        <end position="52"/>
    </location>
    <ligand>
        <name>3-methyl-2-oxobutanoate</name>
        <dbReference type="ChEBI" id="CHEBI:11851"/>
    </ligand>
</feature>
<evidence type="ECO:0000256" key="7">
    <source>
        <dbReference type="HAMAP-Rule" id="MF_00156"/>
    </source>
</evidence>
<dbReference type="GO" id="GO:0005737">
    <property type="term" value="C:cytoplasm"/>
    <property type="evidence" value="ECO:0007669"/>
    <property type="project" value="UniProtKB-SubCell"/>
</dbReference>
<dbReference type="PANTHER" id="PTHR20881:SF0">
    <property type="entry name" value="3-METHYL-2-OXOBUTANOATE HYDROXYMETHYLTRANSFERASE"/>
    <property type="match status" value="1"/>
</dbReference>